<accession>A0A0F9P6E7</accession>
<protein>
    <submittedName>
        <fullName evidence="1">Uncharacterized protein</fullName>
    </submittedName>
</protein>
<sequence>MLFKIMSNKGDAACDYTPEVAEIKFDELVQANMRPFEVVKGRGLKPMRVFDKEAEEVTWMPQIMGG</sequence>
<gene>
    <name evidence="1" type="ORF">LCGC14_0864550</name>
</gene>
<dbReference type="EMBL" id="LAZR01002637">
    <property type="protein sequence ID" value="KKN27440.1"/>
    <property type="molecule type" value="Genomic_DNA"/>
</dbReference>
<evidence type="ECO:0000313" key="1">
    <source>
        <dbReference type="EMBL" id="KKN27440.1"/>
    </source>
</evidence>
<organism evidence="1">
    <name type="scientific">marine sediment metagenome</name>
    <dbReference type="NCBI Taxonomy" id="412755"/>
    <lineage>
        <taxon>unclassified sequences</taxon>
        <taxon>metagenomes</taxon>
        <taxon>ecological metagenomes</taxon>
    </lineage>
</organism>
<comment type="caution">
    <text evidence="1">The sequence shown here is derived from an EMBL/GenBank/DDBJ whole genome shotgun (WGS) entry which is preliminary data.</text>
</comment>
<proteinExistence type="predicted"/>
<name>A0A0F9P6E7_9ZZZZ</name>
<dbReference type="AlphaFoldDB" id="A0A0F9P6E7"/>
<reference evidence="1" key="1">
    <citation type="journal article" date="2015" name="Nature">
        <title>Complex archaea that bridge the gap between prokaryotes and eukaryotes.</title>
        <authorList>
            <person name="Spang A."/>
            <person name="Saw J.H."/>
            <person name="Jorgensen S.L."/>
            <person name="Zaremba-Niedzwiedzka K."/>
            <person name="Martijn J."/>
            <person name="Lind A.E."/>
            <person name="van Eijk R."/>
            <person name="Schleper C."/>
            <person name="Guy L."/>
            <person name="Ettema T.J."/>
        </authorList>
    </citation>
    <scope>NUCLEOTIDE SEQUENCE</scope>
</reference>